<feature type="compositionally biased region" description="Basic residues" evidence="1">
    <location>
        <begin position="44"/>
        <end position="54"/>
    </location>
</feature>
<comment type="caution">
    <text evidence="2">The sequence shown here is derived from an EMBL/GenBank/DDBJ whole genome shotgun (WGS) entry which is preliminary data.</text>
</comment>
<evidence type="ECO:0000313" key="3">
    <source>
        <dbReference type="Proteomes" id="UP000191342"/>
    </source>
</evidence>
<dbReference type="Proteomes" id="UP000191342">
    <property type="component" value="Unassembled WGS sequence"/>
</dbReference>
<evidence type="ECO:0000256" key="1">
    <source>
        <dbReference type="SAM" id="MobiDB-lite"/>
    </source>
</evidence>
<feature type="region of interest" description="Disordered" evidence="1">
    <location>
        <begin position="154"/>
        <end position="191"/>
    </location>
</feature>
<sequence length="215" mass="24757">MFKGQPSPPSTPKYQGDGSLFLLSSFSRSQTRPQNNSESDTRAQHHKTCYHHRHEGQSIYLPPRSPDSSEDTQYSHNAGYHPVQGIHSNERRNNQNSVKHSDPETSNDLFDRIHRHTAPPERSDSSRATGYKSHEERCGSSIKAVRFKEDDKVSEHSKTHHTNCPLHHTPSPVEDGYYSHRNSHQKQSQSRELRTYKWVWGPPLPAVTRRRGNVY</sequence>
<accession>A0A1V6TCV3</accession>
<dbReference type="EMBL" id="MLQL01000010">
    <property type="protein sequence ID" value="OQE24225.1"/>
    <property type="molecule type" value="Genomic_DNA"/>
</dbReference>
<proteinExistence type="predicted"/>
<feature type="compositionally biased region" description="Basic and acidic residues" evidence="1">
    <location>
        <begin position="88"/>
        <end position="103"/>
    </location>
</feature>
<name>A0A1V6TCV3_9EURO</name>
<feature type="region of interest" description="Disordered" evidence="1">
    <location>
        <begin position="1"/>
        <end position="138"/>
    </location>
</feature>
<evidence type="ECO:0000313" key="2">
    <source>
        <dbReference type="EMBL" id="OQE24225.1"/>
    </source>
</evidence>
<feature type="compositionally biased region" description="Low complexity" evidence="1">
    <location>
        <begin position="19"/>
        <end position="29"/>
    </location>
</feature>
<protein>
    <submittedName>
        <fullName evidence="2">Uncharacterized protein</fullName>
    </submittedName>
</protein>
<reference evidence="3" key="1">
    <citation type="journal article" date="2017" name="Nat. Microbiol.">
        <title>Global analysis of biosynthetic gene clusters reveals vast potential of secondary metabolite production in Penicillium species.</title>
        <authorList>
            <person name="Nielsen J.C."/>
            <person name="Grijseels S."/>
            <person name="Prigent S."/>
            <person name="Ji B."/>
            <person name="Dainat J."/>
            <person name="Nielsen K.F."/>
            <person name="Frisvad J.C."/>
            <person name="Workman M."/>
            <person name="Nielsen J."/>
        </authorList>
    </citation>
    <scope>NUCLEOTIDE SEQUENCE [LARGE SCALE GENOMIC DNA]</scope>
    <source>
        <strain evidence="3">IBT 14082</strain>
    </source>
</reference>
<dbReference type="AlphaFoldDB" id="A0A1V6TCV3"/>
<keyword evidence="3" id="KW-1185">Reference proteome</keyword>
<feature type="compositionally biased region" description="Pro residues" evidence="1">
    <location>
        <begin position="1"/>
        <end position="11"/>
    </location>
</feature>
<dbReference type="OrthoDB" id="4345679at2759"/>
<gene>
    <name evidence="2" type="ORF">PENFLA_c010G00667</name>
</gene>
<organism evidence="2 3">
    <name type="scientific">Penicillium flavigenum</name>
    <dbReference type="NCBI Taxonomy" id="254877"/>
    <lineage>
        <taxon>Eukaryota</taxon>
        <taxon>Fungi</taxon>
        <taxon>Dikarya</taxon>
        <taxon>Ascomycota</taxon>
        <taxon>Pezizomycotina</taxon>
        <taxon>Eurotiomycetes</taxon>
        <taxon>Eurotiomycetidae</taxon>
        <taxon>Eurotiales</taxon>
        <taxon>Aspergillaceae</taxon>
        <taxon>Penicillium</taxon>
    </lineage>
</organism>